<keyword evidence="3" id="KW-1185">Reference proteome</keyword>
<protein>
    <submittedName>
        <fullName evidence="2">Uncharacterized protein</fullName>
    </submittedName>
</protein>
<dbReference type="AlphaFoldDB" id="A0A9J5YNV2"/>
<evidence type="ECO:0000313" key="2">
    <source>
        <dbReference type="EMBL" id="KAG5600558.1"/>
    </source>
</evidence>
<dbReference type="EMBL" id="JACXVP010000006">
    <property type="protein sequence ID" value="KAG5600558.1"/>
    <property type="molecule type" value="Genomic_DNA"/>
</dbReference>
<organism evidence="2 3">
    <name type="scientific">Solanum commersonii</name>
    <name type="common">Commerson's wild potato</name>
    <name type="synonym">Commerson's nightshade</name>
    <dbReference type="NCBI Taxonomy" id="4109"/>
    <lineage>
        <taxon>Eukaryota</taxon>
        <taxon>Viridiplantae</taxon>
        <taxon>Streptophyta</taxon>
        <taxon>Embryophyta</taxon>
        <taxon>Tracheophyta</taxon>
        <taxon>Spermatophyta</taxon>
        <taxon>Magnoliopsida</taxon>
        <taxon>eudicotyledons</taxon>
        <taxon>Gunneridae</taxon>
        <taxon>Pentapetalae</taxon>
        <taxon>asterids</taxon>
        <taxon>lamiids</taxon>
        <taxon>Solanales</taxon>
        <taxon>Solanaceae</taxon>
        <taxon>Solanoideae</taxon>
        <taxon>Solaneae</taxon>
        <taxon>Solanum</taxon>
    </lineage>
</organism>
<comment type="caution">
    <text evidence="2">The sequence shown here is derived from an EMBL/GenBank/DDBJ whole genome shotgun (WGS) entry which is preliminary data.</text>
</comment>
<name>A0A9J5YNV2_SOLCO</name>
<gene>
    <name evidence="2" type="ORF">H5410_031928</name>
</gene>
<evidence type="ECO:0000256" key="1">
    <source>
        <dbReference type="SAM" id="MobiDB-lite"/>
    </source>
</evidence>
<feature type="non-terminal residue" evidence="2">
    <location>
        <position position="123"/>
    </location>
</feature>
<reference evidence="2 3" key="1">
    <citation type="submission" date="2020-09" db="EMBL/GenBank/DDBJ databases">
        <title>De no assembly of potato wild relative species, Solanum commersonii.</title>
        <authorList>
            <person name="Cho K."/>
        </authorList>
    </citation>
    <scope>NUCLEOTIDE SEQUENCE [LARGE SCALE GENOMIC DNA]</scope>
    <source>
        <strain evidence="2">LZ3.2</strain>
        <tissue evidence="2">Leaf</tissue>
    </source>
</reference>
<proteinExistence type="predicted"/>
<sequence>WEEVEVPETCEEVERAEVPDDQEVGVIEDASAGNESTSTSREVSVGASLLLSASSRRHNSMIRIGNGRKVFICLALMAISFEIRSPRSMLLHDMMDPRHAALAGRIIDWFWDGIRVLLMKQNE</sequence>
<feature type="compositionally biased region" description="Acidic residues" evidence="1">
    <location>
        <begin position="1"/>
        <end position="11"/>
    </location>
</feature>
<accession>A0A9J5YNV2</accession>
<feature type="region of interest" description="Disordered" evidence="1">
    <location>
        <begin position="1"/>
        <end position="40"/>
    </location>
</feature>
<dbReference type="Proteomes" id="UP000824120">
    <property type="component" value="Chromosome 6"/>
</dbReference>
<evidence type="ECO:0000313" key="3">
    <source>
        <dbReference type="Proteomes" id="UP000824120"/>
    </source>
</evidence>